<name>A0ABM8GM11_9MICO</name>
<feature type="domain" description="ABC transporter" evidence="4">
    <location>
        <begin position="7"/>
        <end position="238"/>
    </location>
</feature>
<dbReference type="PROSITE" id="PS50893">
    <property type="entry name" value="ABC_TRANSPORTER_2"/>
    <property type="match status" value="1"/>
</dbReference>
<dbReference type="PANTHER" id="PTHR19211">
    <property type="entry name" value="ATP-BINDING TRANSPORT PROTEIN-RELATED"/>
    <property type="match status" value="1"/>
</dbReference>
<reference evidence="6" key="1">
    <citation type="journal article" date="2019" name="Int. J. Syst. Evol. Microbiol.">
        <title>The Global Catalogue of Microorganisms (GCM) 10K type strain sequencing project: providing services to taxonomists for standard genome sequencing and annotation.</title>
        <authorList>
            <consortium name="The Broad Institute Genomics Platform"/>
            <consortium name="The Broad Institute Genome Sequencing Center for Infectious Disease"/>
            <person name="Wu L."/>
            <person name="Ma J."/>
        </authorList>
    </citation>
    <scope>NUCLEOTIDE SEQUENCE [LARGE SCALE GENOMIC DNA]</scope>
    <source>
        <strain evidence="6">NBRC 108728</strain>
    </source>
</reference>
<proteinExistence type="predicted"/>
<sequence length="532" mass="56287">MPSSPSITLADLGFTWPDGDTVLTGLTGSFGRGRTGLVGDNGAGKSTLLRLIAGRITPTSGRITTVGDVGYLSQTLALDVGATIADLLGITAKLAAVRAIEAGDVAEHYFEQLGDDWDIEARAVEALGEAGVPVSLDRRVGEVSGGEAMLVTATGLRLARTPVTLLDEPTNNLDRDARRRFADLVTAWPGALVVVSHDTALLERMDDTAELHANRLSVFGGAYSAWRDHLRGEQAAAQQAARTAAQAVKVEKRQRIEAATKLARRERTGQKKSDNRQGAKILMNQRASDAQVSAGKLRAGVDDSLAAAQASLDDAAARVRDDEHIRLDLPDPDVPRNRQLARLDGTNRSFVLQGPERVALIGPNGVGKTSLLEGLVSAASAGPGRAGGILLTERFGYLDQRLDVLDPARSALENVEAAAPEVAPGVIRNQLARLLLRGDSVSRPTATLSGGERFRAALAILMFAAPPAHLLILDEPTNNLDVRSVEQLVDALRGYRGGLLVVSHDDDFLSRLEPSVVLALDADGALRDATLG</sequence>
<gene>
    <name evidence="5" type="ORF">GCM10025867_16490</name>
</gene>
<keyword evidence="3" id="KW-0067">ATP-binding</keyword>
<dbReference type="SUPFAM" id="SSF52540">
    <property type="entry name" value="P-loop containing nucleoside triphosphate hydrolases"/>
    <property type="match status" value="2"/>
</dbReference>
<dbReference type="Gene3D" id="3.40.50.300">
    <property type="entry name" value="P-loop containing nucleotide triphosphate hydrolases"/>
    <property type="match status" value="2"/>
</dbReference>
<organism evidence="5 6">
    <name type="scientific">Frondihabitans sucicola</name>
    <dbReference type="NCBI Taxonomy" id="1268041"/>
    <lineage>
        <taxon>Bacteria</taxon>
        <taxon>Bacillati</taxon>
        <taxon>Actinomycetota</taxon>
        <taxon>Actinomycetes</taxon>
        <taxon>Micrococcales</taxon>
        <taxon>Microbacteriaceae</taxon>
        <taxon>Frondihabitans</taxon>
    </lineage>
</organism>
<keyword evidence="6" id="KW-1185">Reference proteome</keyword>
<dbReference type="EMBL" id="AP027732">
    <property type="protein sequence ID" value="BDZ49408.1"/>
    <property type="molecule type" value="Genomic_DNA"/>
</dbReference>
<evidence type="ECO:0000313" key="6">
    <source>
        <dbReference type="Proteomes" id="UP001321486"/>
    </source>
</evidence>
<dbReference type="Pfam" id="PF00005">
    <property type="entry name" value="ABC_tran"/>
    <property type="match status" value="2"/>
</dbReference>
<dbReference type="Proteomes" id="UP001321486">
    <property type="component" value="Chromosome"/>
</dbReference>
<dbReference type="InterPro" id="IPR003439">
    <property type="entry name" value="ABC_transporter-like_ATP-bd"/>
</dbReference>
<evidence type="ECO:0000256" key="3">
    <source>
        <dbReference type="ARBA" id="ARBA00022840"/>
    </source>
</evidence>
<keyword evidence="2" id="KW-0547">Nucleotide-binding</keyword>
<dbReference type="RefSeq" id="WP_286346210.1">
    <property type="nucleotide sequence ID" value="NZ_AP027732.1"/>
</dbReference>
<accession>A0ABM8GM11</accession>
<protein>
    <submittedName>
        <fullName evidence="5">ABC transporter</fullName>
    </submittedName>
</protein>
<keyword evidence="1" id="KW-0677">Repeat</keyword>
<evidence type="ECO:0000256" key="1">
    <source>
        <dbReference type="ARBA" id="ARBA00022737"/>
    </source>
</evidence>
<dbReference type="SMART" id="SM00382">
    <property type="entry name" value="AAA"/>
    <property type="match status" value="2"/>
</dbReference>
<dbReference type="InterPro" id="IPR050611">
    <property type="entry name" value="ABCF"/>
</dbReference>
<dbReference type="InterPro" id="IPR003593">
    <property type="entry name" value="AAA+_ATPase"/>
</dbReference>
<evidence type="ECO:0000313" key="5">
    <source>
        <dbReference type="EMBL" id="BDZ49408.1"/>
    </source>
</evidence>
<dbReference type="InterPro" id="IPR027417">
    <property type="entry name" value="P-loop_NTPase"/>
</dbReference>
<evidence type="ECO:0000259" key="4">
    <source>
        <dbReference type="PROSITE" id="PS50893"/>
    </source>
</evidence>
<evidence type="ECO:0000256" key="2">
    <source>
        <dbReference type="ARBA" id="ARBA00022741"/>
    </source>
</evidence>
<dbReference type="PANTHER" id="PTHR19211:SF6">
    <property type="entry name" value="BLL7188 PROTEIN"/>
    <property type="match status" value="1"/>
</dbReference>